<organism evidence="1 2">
    <name type="scientific">Rosa chinensis</name>
    <name type="common">China rose</name>
    <dbReference type="NCBI Taxonomy" id="74649"/>
    <lineage>
        <taxon>Eukaryota</taxon>
        <taxon>Viridiplantae</taxon>
        <taxon>Streptophyta</taxon>
        <taxon>Embryophyta</taxon>
        <taxon>Tracheophyta</taxon>
        <taxon>Spermatophyta</taxon>
        <taxon>Magnoliopsida</taxon>
        <taxon>eudicotyledons</taxon>
        <taxon>Gunneridae</taxon>
        <taxon>Pentapetalae</taxon>
        <taxon>rosids</taxon>
        <taxon>fabids</taxon>
        <taxon>Rosales</taxon>
        <taxon>Rosaceae</taxon>
        <taxon>Rosoideae</taxon>
        <taxon>Rosoideae incertae sedis</taxon>
        <taxon>Rosa</taxon>
    </lineage>
</organism>
<dbReference type="Proteomes" id="UP000238479">
    <property type="component" value="Chromosome 6"/>
</dbReference>
<dbReference type="EMBL" id="PDCK01000044">
    <property type="protein sequence ID" value="PRQ23015.1"/>
    <property type="molecule type" value="Genomic_DNA"/>
</dbReference>
<gene>
    <name evidence="1" type="ORF">RchiOBHm_Chr6g0256551</name>
</gene>
<reference evidence="1 2" key="1">
    <citation type="journal article" date="2018" name="Nat. Genet.">
        <title>The Rosa genome provides new insights in the design of modern roses.</title>
        <authorList>
            <person name="Bendahmane M."/>
        </authorList>
    </citation>
    <scope>NUCLEOTIDE SEQUENCE [LARGE SCALE GENOMIC DNA]</scope>
    <source>
        <strain evidence="2">cv. Old Blush</strain>
    </source>
</reference>
<name>A0A2P6PM59_ROSCH</name>
<keyword evidence="2" id="KW-1185">Reference proteome</keyword>
<evidence type="ECO:0000313" key="2">
    <source>
        <dbReference type="Proteomes" id="UP000238479"/>
    </source>
</evidence>
<dbReference type="Gramene" id="PRQ23015">
    <property type="protein sequence ID" value="PRQ23015"/>
    <property type="gene ID" value="RchiOBHm_Chr6g0256551"/>
</dbReference>
<accession>A0A2P6PM59</accession>
<sequence length="117" mass="13598">MLQHQNLRSPSPYHNPSLTLPHPLLKTHKPIFLIFMILILRCKHFPNNPDKTLLRILKPMSDLNQLLIRQSSQASETNVHNRVRFLRIQPIQTPLHVLLINRSSLSPLRFISFVSVA</sequence>
<evidence type="ECO:0000313" key="1">
    <source>
        <dbReference type="EMBL" id="PRQ23015.1"/>
    </source>
</evidence>
<protein>
    <submittedName>
        <fullName evidence="1">Uncharacterized protein</fullName>
    </submittedName>
</protein>
<comment type="caution">
    <text evidence="1">The sequence shown here is derived from an EMBL/GenBank/DDBJ whole genome shotgun (WGS) entry which is preliminary data.</text>
</comment>
<dbReference type="AlphaFoldDB" id="A0A2P6PM59"/>
<proteinExistence type="predicted"/>